<keyword evidence="4 7" id="KW-0520">NAD</keyword>
<feature type="binding site" evidence="7">
    <location>
        <position position="381"/>
    </location>
    <ligand>
        <name>substrate</name>
    </ligand>
</feature>
<dbReference type="PIRSF" id="PIRSF000185">
    <property type="entry name" value="Glu_DH"/>
    <property type="match status" value="1"/>
</dbReference>
<accession>A0A5C8J8J5</accession>
<dbReference type="Gene3D" id="3.40.50.10860">
    <property type="entry name" value="Leucine Dehydrogenase, chain A, domain 1"/>
    <property type="match status" value="1"/>
</dbReference>
<dbReference type="RefSeq" id="WP_147923442.1">
    <property type="nucleotide sequence ID" value="NZ_VRTY01000096.1"/>
</dbReference>
<dbReference type="FunFam" id="3.40.50.10860:FF:000002">
    <property type="entry name" value="Glutamate dehydrogenase"/>
    <property type="match status" value="1"/>
</dbReference>
<comment type="similarity">
    <text evidence="1 5 9">Belongs to the Glu/Leu/Phe/Val dehydrogenases family.</text>
</comment>
<dbReference type="Pfam" id="PF02812">
    <property type="entry name" value="ELFV_dehydrog_N"/>
    <property type="match status" value="1"/>
</dbReference>
<sequence>MSNLINGKLAPIYQEIIKRNPGEMEFHQAVQEVLETLGPVLEKYPQFAHHKIIQRICEPERQIIFRVPWTDDRNHVHINRGFRVEFNSALGPYKGGLRFHPSVYLGIIKFLGFEQIFKNALTGLPIGGGKGGSDFDPKGKSDSEIMRFCQSFMTELYRHIGEHTDVPAGDIGVGGREIGYMFGQYKRITNRYEAGVITGKGLDWGGSLVRKEATGYGNVFFVREMLKTKNQEIEGKTCIVSGSGNVSIYTIEKIHELGGKVVACSDSNGYIYDKEGIDLAVVKQLKEVERRRIKDYLEFRKEASYFENGNIWEVPCQIAFPSATQNELDGAAAALLVKNGCIAIGEGANMPTTPEGVKVFQEAGILYAPGKAANAGGVATSTLEMMQNASRDSWSFEFTENKLSTIMTNIHDLCYEKSAEFGSPGNYVLGANVAGFIRVANAMLAMGVI</sequence>
<dbReference type="AlphaFoldDB" id="A0A5C8J8J5"/>
<feature type="binding site" evidence="7">
    <location>
        <position position="118"/>
    </location>
    <ligand>
        <name>substrate</name>
    </ligand>
</feature>
<feature type="site" description="Important for catalysis" evidence="8">
    <location>
        <position position="170"/>
    </location>
</feature>
<evidence type="ECO:0000313" key="11">
    <source>
        <dbReference type="EMBL" id="TXK33227.1"/>
    </source>
</evidence>
<comment type="caution">
    <text evidence="11">The sequence shown here is derived from an EMBL/GenBank/DDBJ whole genome shotgun (WGS) entry which is preliminary data.</text>
</comment>
<reference evidence="11 12" key="1">
    <citation type="submission" date="2019-08" db="EMBL/GenBank/DDBJ databases">
        <authorList>
            <person name="Shi S."/>
        </authorList>
    </citation>
    <scope>NUCLEOTIDE SEQUENCE [LARGE SCALE GENOMIC DNA]</scope>
    <source>
        <strain evidence="11 12">GY10130</strain>
    </source>
</reference>
<name>A0A5C8J8J5_9BACT</name>
<dbReference type="InterPro" id="IPR006096">
    <property type="entry name" value="Glu/Leu/Phe/Val/Trp_DH_C"/>
</dbReference>
<dbReference type="CDD" id="cd05313">
    <property type="entry name" value="NAD_bind_2_Glu_DH"/>
    <property type="match status" value="1"/>
</dbReference>
<feature type="binding site" evidence="7">
    <location>
        <position position="94"/>
    </location>
    <ligand>
        <name>substrate</name>
    </ligand>
</feature>
<dbReference type="InterPro" id="IPR006097">
    <property type="entry name" value="Glu/Leu/Phe/Val/Trp_DH_dimer"/>
</dbReference>
<dbReference type="GO" id="GO:0000166">
    <property type="term" value="F:nucleotide binding"/>
    <property type="evidence" value="ECO:0007669"/>
    <property type="project" value="UniProtKB-KW"/>
</dbReference>
<feature type="active site" description="Proton donor" evidence="6">
    <location>
        <position position="130"/>
    </location>
</feature>
<dbReference type="Gene3D" id="3.40.50.720">
    <property type="entry name" value="NAD(P)-binding Rossmann-like Domain"/>
    <property type="match status" value="1"/>
</dbReference>
<organism evidence="11 12">
    <name type="scientific">Pontibacter qinzhouensis</name>
    <dbReference type="NCBI Taxonomy" id="2603253"/>
    <lineage>
        <taxon>Bacteria</taxon>
        <taxon>Pseudomonadati</taxon>
        <taxon>Bacteroidota</taxon>
        <taxon>Cytophagia</taxon>
        <taxon>Cytophagales</taxon>
        <taxon>Hymenobacteraceae</taxon>
        <taxon>Pontibacter</taxon>
    </lineage>
</organism>
<feature type="binding site" evidence="7">
    <location>
        <position position="115"/>
    </location>
    <ligand>
        <name>substrate</name>
    </ligand>
</feature>
<dbReference type="FunFam" id="3.40.50.720:FF:000030">
    <property type="entry name" value="Glutamate dehydrogenase"/>
    <property type="match status" value="1"/>
</dbReference>
<dbReference type="InterPro" id="IPR033922">
    <property type="entry name" value="NAD_bind_Glu_DH"/>
</dbReference>
<feature type="domain" description="Glutamate/phenylalanine/leucine/valine/L-tryptophan dehydrogenase C-terminal" evidence="10">
    <location>
        <begin position="207"/>
        <end position="447"/>
    </location>
</feature>
<evidence type="ECO:0000256" key="6">
    <source>
        <dbReference type="PIRSR" id="PIRSR000185-1"/>
    </source>
</evidence>
<dbReference type="SUPFAM" id="SSF51735">
    <property type="entry name" value="NAD(P)-binding Rossmann-fold domains"/>
    <property type="match status" value="1"/>
</dbReference>
<evidence type="ECO:0000256" key="5">
    <source>
        <dbReference type="PIRNR" id="PIRNR000185"/>
    </source>
</evidence>
<dbReference type="FunFam" id="1.10.285.10:FF:000001">
    <property type="entry name" value="Glutamate dehydrogenase"/>
    <property type="match status" value="1"/>
</dbReference>
<keyword evidence="3 5" id="KW-0560">Oxidoreductase</keyword>
<dbReference type="Pfam" id="PF00208">
    <property type="entry name" value="ELFV_dehydrog"/>
    <property type="match status" value="1"/>
</dbReference>
<dbReference type="NCBIfam" id="NF006929">
    <property type="entry name" value="PRK09414.1"/>
    <property type="match status" value="1"/>
</dbReference>
<dbReference type="SMART" id="SM00839">
    <property type="entry name" value="ELFV_dehydrog"/>
    <property type="match status" value="1"/>
</dbReference>
<dbReference type="GO" id="GO:0005829">
    <property type="term" value="C:cytosol"/>
    <property type="evidence" value="ECO:0007669"/>
    <property type="project" value="TreeGrafter"/>
</dbReference>
<comment type="subunit">
    <text evidence="2">Homohexamer.</text>
</comment>
<dbReference type="GO" id="GO:0004354">
    <property type="term" value="F:glutamate dehydrogenase (NADP+) activity"/>
    <property type="evidence" value="ECO:0007669"/>
    <property type="project" value="TreeGrafter"/>
</dbReference>
<feature type="binding site" evidence="7">
    <location>
        <position position="214"/>
    </location>
    <ligand>
        <name>NAD(+)</name>
        <dbReference type="ChEBI" id="CHEBI:57540"/>
    </ligand>
</feature>
<dbReference type="Gene3D" id="1.10.285.10">
    <property type="entry name" value="Glutamate Dehydrogenase, chain A, domain 3"/>
    <property type="match status" value="2"/>
</dbReference>
<dbReference type="InterPro" id="IPR046346">
    <property type="entry name" value="Aminoacid_DH-like_N_sf"/>
</dbReference>
<evidence type="ECO:0000256" key="2">
    <source>
        <dbReference type="ARBA" id="ARBA00011643"/>
    </source>
</evidence>
<dbReference type="InterPro" id="IPR014362">
    <property type="entry name" value="Glu_DH"/>
</dbReference>
<dbReference type="InterPro" id="IPR033524">
    <property type="entry name" value="Glu/Leu/Phe/Val_DH_AS"/>
</dbReference>
<evidence type="ECO:0000256" key="8">
    <source>
        <dbReference type="PIRSR" id="PIRSR000185-3"/>
    </source>
</evidence>
<dbReference type="SUPFAM" id="SSF53223">
    <property type="entry name" value="Aminoacid dehydrogenase-like, N-terminal domain"/>
    <property type="match status" value="1"/>
</dbReference>
<gene>
    <name evidence="11" type="ORF">FVR03_19470</name>
</gene>
<evidence type="ECO:0000256" key="4">
    <source>
        <dbReference type="ARBA" id="ARBA00023027"/>
    </source>
</evidence>
<protein>
    <recommendedName>
        <fullName evidence="5">Glutamate dehydrogenase</fullName>
    </recommendedName>
</protein>
<evidence type="ECO:0000256" key="1">
    <source>
        <dbReference type="ARBA" id="ARBA00006382"/>
    </source>
</evidence>
<feature type="binding site" evidence="7">
    <location>
        <position position="245"/>
    </location>
    <ligand>
        <name>NAD(+)</name>
        <dbReference type="ChEBI" id="CHEBI:57540"/>
    </ligand>
</feature>
<keyword evidence="7" id="KW-0547">Nucleotide-binding</keyword>
<dbReference type="PRINTS" id="PR00082">
    <property type="entry name" value="GLFDHDRGNASE"/>
</dbReference>
<dbReference type="EMBL" id="VRTY01000096">
    <property type="protein sequence ID" value="TXK33227.1"/>
    <property type="molecule type" value="Genomic_DNA"/>
</dbReference>
<evidence type="ECO:0000256" key="9">
    <source>
        <dbReference type="RuleBase" id="RU004417"/>
    </source>
</evidence>
<dbReference type="InterPro" id="IPR050724">
    <property type="entry name" value="Glu_Leu_Phe_Val_DH"/>
</dbReference>
<keyword evidence="12" id="KW-1185">Reference proteome</keyword>
<dbReference type="PANTHER" id="PTHR43571:SF1">
    <property type="entry name" value="NADP-SPECIFIC GLUTAMATE DEHYDROGENASE 1-RELATED"/>
    <property type="match status" value="1"/>
</dbReference>
<proteinExistence type="inferred from homology"/>
<dbReference type="PANTHER" id="PTHR43571">
    <property type="entry name" value="NADP-SPECIFIC GLUTAMATE DEHYDROGENASE 1-RELATED"/>
    <property type="match status" value="1"/>
</dbReference>
<dbReference type="InterPro" id="IPR006095">
    <property type="entry name" value="Glu/Leu/Phe/Val/Trp_DH"/>
</dbReference>
<dbReference type="InterPro" id="IPR036291">
    <property type="entry name" value="NAD(P)-bd_dom_sf"/>
</dbReference>
<evidence type="ECO:0000256" key="7">
    <source>
        <dbReference type="PIRSR" id="PIRSR000185-2"/>
    </source>
</evidence>
<dbReference type="OrthoDB" id="9803297at2"/>
<evidence type="ECO:0000256" key="3">
    <source>
        <dbReference type="ARBA" id="ARBA00023002"/>
    </source>
</evidence>
<evidence type="ECO:0000259" key="10">
    <source>
        <dbReference type="SMART" id="SM00839"/>
    </source>
</evidence>
<dbReference type="PROSITE" id="PS00074">
    <property type="entry name" value="GLFV_DEHYDROGENASE"/>
    <property type="match status" value="1"/>
</dbReference>
<evidence type="ECO:0000313" key="12">
    <source>
        <dbReference type="Proteomes" id="UP000321926"/>
    </source>
</evidence>
<feature type="binding site" evidence="7">
    <location>
        <position position="169"/>
    </location>
    <ligand>
        <name>substrate</name>
    </ligand>
</feature>
<dbReference type="GO" id="GO:0006537">
    <property type="term" value="P:glutamate biosynthetic process"/>
    <property type="evidence" value="ECO:0007669"/>
    <property type="project" value="UniProtKB-ARBA"/>
</dbReference>
<dbReference type="Proteomes" id="UP000321926">
    <property type="component" value="Unassembled WGS sequence"/>
</dbReference>